<feature type="region of interest" description="Disordered" evidence="1">
    <location>
        <begin position="246"/>
        <end position="267"/>
    </location>
</feature>
<dbReference type="InParanoid" id="W2SE26"/>
<dbReference type="eggNOG" id="ENOG502SG5B">
    <property type="taxonomic scope" value="Eukaryota"/>
</dbReference>
<reference evidence="3 4" key="1">
    <citation type="submission" date="2013-03" db="EMBL/GenBank/DDBJ databases">
        <title>The Genome Sequence of Phialophora europaea CBS 101466.</title>
        <authorList>
            <consortium name="The Broad Institute Genomics Platform"/>
            <person name="Cuomo C."/>
            <person name="de Hoog S."/>
            <person name="Gorbushina A."/>
            <person name="Walker B."/>
            <person name="Young S.K."/>
            <person name="Zeng Q."/>
            <person name="Gargeya S."/>
            <person name="Fitzgerald M."/>
            <person name="Haas B."/>
            <person name="Abouelleil A."/>
            <person name="Allen A.W."/>
            <person name="Alvarado L."/>
            <person name="Arachchi H.M."/>
            <person name="Berlin A.M."/>
            <person name="Chapman S.B."/>
            <person name="Gainer-Dewar J."/>
            <person name="Goldberg J."/>
            <person name="Griggs A."/>
            <person name="Gujja S."/>
            <person name="Hansen M."/>
            <person name="Howarth C."/>
            <person name="Imamovic A."/>
            <person name="Ireland A."/>
            <person name="Larimer J."/>
            <person name="McCowan C."/>
            <person name="Murphy C."/>
            <person name="Pearson M."/>
            <person name="Poon T.W."/>
            <person name="Priest M."/>
            <person name="Roberts A."/>
            <person name="Saif S."/>
            <person name="Shea T."/>
            <person name="Sisk P."/>
            <person name="Sykes S."/>
            <person name="Wortman J."/>
            <person name="Nusbaum C."/>
            <person name="Birren B."/>
        </authorList>
    </citation>
    <scope>NUCLEOTIDE SEQUENCE [LARGE SCALE GENOMIC DNA]</scope>
    <source>
        <strain evidence="3 4">CBS 101466</strain>
    </source>
</reference>
<feature type="region of interest" description="Disordered" evidence="1">
    <location>
        <begin position="1"/>
        <end position="22"/>
    </location>
</feature>
<dbReference type="OrthoDB" id="5421784at2759"/>
<gene>
    <name evidence="3" type="ORF">HMPREF1541_00353</name>
</gene>
<dbReference type="RefSeq" id="XP_008710881.1">
    <property type="nucleotide sequence ID" value="XM_008712659.1"/>
</dbReference>
<feature type="compositionally biased region" description="Low complexity" evidence="1">
    <location>
        <begin position="484"/>
        <end position="499"/>
    </location>
</feature>
<keyword evidence="2" id="KW-0812">Transmembrane</keyword>
<feature type="transmembrane region" description="Helical" evidence="2">
    <location>
        <begin position="273"/>
        <end position="295"/>
    </location>
</feature>
<feature type="compositionally biased region" description="Low complexity" evidence="1">
    <location>
        <begin position="351"/>
        <end position="364"/>
    </location>
</feature>
<protein>
    <recommendedName>
        <fullName evidence="5">Mid2 domain-containing protein</fullName>
    </recommendedName>
</protein>
<dbReference type="STRING" id="1220924.W2SE26"/>
<dbReference type="VEuPathDB" id="FungiDB:HMPREF1541_00353"/>
<keyword evidence="4" id="KW-1185">Reference proteome</keyword>
<evidence type="ECO:0000256" key="2">
    <source>
        <dbReference type="SAM" id="Phobius"/>
    </source>
</evidence>
<evidence type="ECO:0000256" key="1">
    <source>
        <dbReference type="SAM" id="MobiDB-lite"/>
    </source>
</evidence>
<evidence type="ECO:0000313" key="4">
    <source>
        <dbReference type="Proteomes" id="UP000030752"/>
    </source>
</evidence>
<name>W2SE26_CYPE1</name>
<organism evidence="3 4">
    <name type="scientific">Cyphellophora europaea (strain CBS 101466)</name>
    <name type="common">Phialophora europaea</name>
    <dbReference type="NCBI Taxonomy" id="1220924"/>
    <lineage>
        <taxon>Eukaryota</taxon>
        <taxon>Fungi</taxon>
        <taxon>Dikarya</taxon>
        <taxon>Ascomycota</taxon>
        <taxon>Pezizomycotina</taxon>
        <taxon>Eurotiomycetes</taxon>
        <taxon>Chaetothyriomycetidae</taxon>
        <taxon>Chaetothyriales</taxon>
        <taxon>Cyphellophoraceae</taxon>
        <taxon>Cyphellophora</taxon>
    </lineage>
</organism>
<dbReference type="GeneID" id="19967692"/>
<feature type="compositionally biased region" description="Basic and acidic residues" evidence="1">
    <location>
        <begin position="1"/>
        <end position="15"/>
    </location>
</feature>
<evidence type="ECO:0000313" key="3">
    <source>
        <dbReference type="EMBL" id="ETN46169.1"/>
    </source>
</evidence>
<dbReference type="Proteomes" id="UP000030752">
    <property type="component" value="Unassembled WGS sequence"/>
</dbReference>
<feature type="region of interest" description="Disordered" evidence="1">
    <location>
        <begin position="441"/>
        <end position="556"/>
    </location>
</feature>
<keyword evidence="2" id="KW-1133">Transmembrane helix</keyword>
<feature type="compositionally biased region" description="Polar residues" evidence="1">
    <location>
        <begin position="463"/>
        <end position="473"/>
    </location>
</feature>
<feature type="compositionally biased region" description="Low complexity" evidence="1">
    <location>
        <begin position="246"/>
        <end position="255"/>
    </location>
</feature>
<keyword evidence="2" id="KW-0472">Membrane</keyword>
<dbReference type="AlphaFoldDB" id="W2SE26"/>
<dbReference type="EMBL" id="KB822711">
    <property type="protein sequence ID" value="ETN46169.1"/>
    <property type="molecule type" value="Genomic_DNA"/>
</dbReference>
<proteinExistence type="predicted"/>
<evidence type="ECO:0008006" key="5">
    <source>
        <dbReference type="Google" id="ProtNLM"/>
    </source>
</evidence>
<feature type="region of interest" description="Disordered" evidence="1">
    <location>
        <begin position="348"/>
        <end position="373"/>
    </location>
</feature>
<accession>W2SE26</accession>
<sequence>MRIEDPDMRSPRDPSSRATEGLFTTEMGIRSNDADGCGAPAPTSTTKLSDCQRRATFVQHERRAEATVTIAAPEVVINVNDGTSNIAATTITPVSSDTVVALEDLGSVTIPANITATATTDMPSLTDTASITEPPTIVSSTTSVLSPAGSVLSDALNSTSTSFASADTIVTVTTTSTFEVSYLNGTLFPAVLLIPTDTISQSGRETSTRSSSEPSGIIVTAESSSVSATGSDGNTAEGAAATTTLEAPAATSSESSGGGGGSGPALTPQQQSVVGGVVGGIAGLALILVLILFLLRRYRAKLKAQGRLPEQMAQEDSTSVEDVRRGMSQRSSAIPLTATLASSLRRFRPMSSQTATTDQTASTAPEGERGFQKLAGRKIDPVLSTGGDGYGGHYGVFGAAGPATHQRNENSLADSSFYRDSRGFYGGTGADTPPYPASPIIGTDGEAEKAGPSSTRDFAGQGARTSSQTSVASSRPEVAGALRPSPARTPVTVSPSPSSIRLPIQQTPTMSDAPPMPPFAPGLHPDGVGRSLAHHDGSRVSARSRGSTRSRFAENV</sequence>
<dbReference type="HOGENOM" id="CLU_490024_0_0_1"/>